<reference evidence="1 2" key="1">
    <citation type="submission" date="2022-12" db="EMBL/GenBank/DDBJ databases">
        <title>Polyphasic characterization of Geotalea uranireducens NIT-SL11 newly isolated from a complex of sewage sludge and microbially reduced graphene oxide.</title>
        <authorList>
            <person name="Xie L."/>
            <person name="Yoshida N."/>
            <person name="Meng L."/>
        </authorList>
    </citation>
    <scope>NUCLEOTIDE SEQUENCE [LARGE SCALE GENOMIC DNA]</scope>
    <source>
        <strain evidence="1 2">NIT-SL11</strain>
    </source>
</reference>
<organism evidence="1 2">
    <name type="scientific">Geotalea uraniireducens</name>
    <dbReference type="NCBI Taxonomy" id="351604"/>
    <lineage>
        <taxon>Bacteria</taxon>
        <taxon>Pseudomonadati</taxon>
        <taxon>Thermodesulfobacteriota</taxon>
        <taxon>Desulfuromonadia</taxon>
        <taxon>Geobacterales</taxon>
        <taxon>Geobacteraceae</taxon>
        <taxon>Geotalea</taxon>
    </lineage>
</organism>
<proteinExistence type="predicted"/>
<accession>A0ABN6VVD7</accession>
<evidence type="ECO:0000313" key="2">
    <source>
        <dbReference type="Proteomes" id="UP001317705"/>
    </source>
</evidence>
<keyword evidence="2" id="KW-1185">Reference proteome</keyword>
<dbReference type="EMBL" id="AP027151">
    <property type="protein sequence ID" value="BDV42147.1"/>
    <property type="molecule type" value="Genomic_DNA"/>
</dbReference>
<dbReference type="RefSeq" id="WP_282002413.1">
    <property type="nucleotide sequence ID" value="NZ_AP027151.1"/>
</dbReference>
<name>A0ABN6VVD7_9BACT</name>
<sequence length="92" mass="9535">MSRKMILHTVRVGIVAAIFAGGYLCGSVTGRSANAQMGDLGNQLLQQATESGGMLGSVAELGTTITDMQKNVSALQKNIEVLKKVQTALGGK</sequence>
<gene>
    <name evidence="1" type="ORF">GURASL_10700</name>
</gene>
<evidence type="ECO:0000313" key="1">
    <source>
        <dbReference type="EMBL" id="BDV42147.1"/>
    </source>
</evidence>
<protein>
    <submittedName>
        <fullName evidence="1">Uncharacterized protein</fullName>
    </submittedName>
</protein>
<dbReference type="Proteomes" id="UP001317705">
    <property type="component" value="Chromosome"/>
</dbReference>